<feature type="coiled-coil region" evidence="9">
    <location>
        <begin position="741"/>
        <end position="775"/>
    </location>
</feature>
<keyword evidence="2" id="KW-0493">Microtubule</keyword>
<feature type="domain" description="Kinesin motor" evidence="11">
    <location>
        <begin position="116"/>
        <end position="435"/>
    </location>
</feature>
<evidence type="ECO:0000259" key="11">
    <source>
        <dbReference type="PROSITE" id="PS50067"/>
    </source>
</evidence>
<evidence type="ECO:0000256" key="5">
    <source>
        <dbReference type="ARBA" id="ARBA00023054"/>
    </source>
</evidence>
<dbReference type="Gene3D" id="3.30.40.10">
    <property type="entry name" value="Zinc/RING finger domain, C3HC4 (zinc finger)"/>
    <property type="match status" value="1"/>
</dbReference>
<dbReference type="CDD" id="cd01374">
    <property type="entry name" value="KISc_CENP_E"/>
    <property type="match status" value="1"/>
</dbReference>
<keyword evidence="3 8" id="KW-0547">Nucleotide-binding</keyword>
<dbReference type="PANTHER" id="PTHR47968:SF33">
    <property type="entry name" value="KINESIN-LIKE PROTEIN KIN-7C, MITOCHONDRIAL ISOFORM X1"/>
    <property type="match status" value="1"/>
</dbReference>
<feature type="compositionally biased region" description="Basic and acidic residues" evidence="10">
    <location>
        <begin position="582"/>
        <end position="605"/>
    </location>
</feature>
<feature type="region of interest" description="Disordered" evidence="10">
    <location>
        <begin position="575"/>
        <end position="609"/>
    </location>
</feature>
<dbReference type="EMBL" id="JBHFFA010000001">
    <property type="protein sequence ID" value="KAL2652994.1"/>
    <property type="molecule type" value="Genomic_DNA"/>
</dbReference>
<dbReference type="InterPro" id="IPR036961">
    <property type="entry name" value="Kinesin_motor_dom_sf"/>
</dbReference>
<organism evidence="13 14">
    <name type="scientific">Riccia fluitans</name>
    <dbReference type="NCBI Taxonomy" id="41844"/>
    <lineage>
        <taxon>Eukaryota</taxon>
        <taxon>Viridiplantae</taxon>
        <taxon>Streptophyta</taxon>
        <taxon>Embryophyta</taxon>
        <taxon>Marchantiophyta</taxon>
        <taxon>Marchantiopsida</taxon>
        <taxon>Marchantiidae</taxon>
        <taxon>Marchantiales</taxon>
        <taxon>Ricciaceae</taxon>
        <taxon>Riccia</taxon>
    </lineage>
</organism>
<name>A0ABD1ZNG4_9MARC</name>
<dbReference type="Gene3D" id="3.40.850.10">
    <property type="entry name" value="Kinesin motor domain"/>
    <property type="match status" value="1"/>
</dbReference>
<dbReference type="GO" id="GO:0008270">
    <property type="term" value="F:zinc ion binding"/>
    <property type="evidence" value="ECO:0007669"/>
    <property type="project" value="UniProtKB-KW"/>
</dbReference>
<dbReference type="PROSITE" id="PS50067">
    <property type="entry name" value="KINESIN_MOTOR_2"/>
    <property type="match status" value="1"/>
</dbReference>
<keyword evidence="4 8" id="KW-0067">ATP-binding</keyword>
<evidence type="ECO:0000256" key="10">
    <source>
        <dbReference type="SAM" id="MobiDB-lite"/>
    </source>
</evidence>
<dbReference type="Pfam" id="PF00225">
    <property type="entry name" value="Kinesin"/>
    <property type="match status" value="1"/>
</dbReference>
<dbReference type="PANTHER" id="PTHR47968">
    <property type="entry name" value="CENTROMERE PROTEIN E"/>
    <property type="match status" value="1"/>
</dbReference>
<evidence type="ECO:0000256" key="6">
    <source>
        <dbReference type="ARBA" id="ARBA00023175"/>
    </source>
</evidence>
<feature type="coiled-coil region" evidence="9">
    <location>
        <begin position="809"/>
        <end position="843"/>
    </location>
</feature>
<keyword evidence="6 8" id="KW-0505">Motor protein</keyword>
<gene>
    <name evidence="13" type="ORF">R1flu_021122</name>
</gene>
<dbReference type="InterPro" id="IPR013083">
    <property type="entry name" value="Znf_RING/FYVE/PHD"/>
</dbReference>
<dbReference type="CDD" id="cd16649">
    <property type="entry name" value="mRING-HC-C3HC5_CGRF1-like"/>
    <property type="match status" value="1"/>
</dbReference>
<evidence type="ECO:0000256" key="3">
    <source>
        <dbReference type="ARBA" id="ARBA00022741"/>
    </source>
</evidence>
<dbReference type="GO" id="GO:0005874">
    <property type="term" value="C:microtubule"/>
    <property type="evidence" value="ECO:0007669"/>
    <property type="project" value="UniProtKB-KW"/>
</dbReference>
<evidence type="ECO:0000313" key="13">
    <source>
        <dbReference type="EMBL" id="KAL2652994.1"/>
    </source>
</evidence>
<dbReference type="SUPFAM" id="SSF57850">
    <property type="entry name" value="RING/U-box"/>
    <property type="match status" value="1"/>
</dbReference>
<keyword evidence="5 9" id="KW-0175">Coiled coil</keyword>
<dbReference type="Pfam" id="PF13920">
    <property type="entry name" value="zf-C3HC4_3"/>
    <property type="match status" value="1"/>
</dbReference>
<accession>A0ABD1ZNG4</accession>
<feature type="compositionally biased region" description="Polar residues" evidence="10">
    <location>
        <begin position="53"/>
        <end position="82"/>
    </location>
</feature>
<dbReference type="GO" id="GO:0003774">
    <property type="term" value="F:cytoskeletal motor activity"/>
    <property type="evidence" value="ECO:0007669"/>
    <property type="project" value="UniProtKB-UniRule"/>
</dbReference>
<feature type="coiled-coil region" evidence="9">
    <location>
        <begin position="1051"/>
        <end position="1095"/>
    </location>
</feature>
<evidence type="ECO:0000256" key="4">
    <source>
        <dbReference type="ARBA" id="ARBA00022840"/>
    </source>
</evidence>
<dbReference type="InterPro" id="IPR027640">
    <property type="entry name" value="Kinesin-like_fam"/>
</dbReference>
<keyword evidence="7" id="KW-0479">Metal-binding</keyword>
<feature type="coiled-coil region" evidence="9">
    <location>
        <begin position="444"/>
        <end position="471"/>
    </location>
</feature>
<feature type="region of interest" description="Disordered" evidence="10">
    <location>
        <begin position="626"/>
        <end position="652"/>
    </location>
</feature>
<dbReference type="SMART" id="SM00129">
    <property type="entry name" value="KISc"/>
    <property type="match status" value="1"/>
</dbReference>
<feature type="domain" description="RING-type" evidence="12">
    <location>
        <begin position="1268"/>
        <end position="1303"/>
    </location>
</feature>
<dbReference type="FunFam" id="3.40.850.10:FF:000014">
    <property type="entry name" value="Kinesin-like protein KIN-7G"/>
    <property type="match status" value="1"/>
</dbReference>
<keyword evidence="7" id="KW-0862">Zinc</keyword>
<evidence type="ECO:0000256" key="9">
    <source>
        <dbReference type="SAM" id="Coils"/>
    </source>
</evidence>
<dbReference type="Proteomes" id="UP001605036">
    <property type="component" value="Unassembled WGS sequence"/>
</dbReference>
<dbReference type="InterPro" id="IPR019821">
    <property type="entry name" value="Kinesin_motor_CS"/>
</dbReference>
<reference evidence="13 14" key="1">
    <citation type="submission" date="2024-09" db="EMBL/GenBank/DDBJ databases">
        <title>Chromosome-scale assembly of Riccia fluitans.</title>
        <authorList>
            <person name="Paukszto L."/>
            <person name="Sawicki J."/>
            <person name="Karawczyk K."/>
            <person name="Piernik-Szablinska J."/>
            <person name="Szczecinska M."/>
            <person name="Mazdziarz M."/>
        </authorList>
    </citation>
    <scope>NUCLEOTIDE SEQUENCE [LARGE SCALE GENOMIC DNA]</scope>
    <source>
        <strain evidence="13">Rf_01</strain>
        <tissue evidence="13">Aerial parts of the thallus</tissue>
    </source>
</reference>
<comment type="caution">
    <text evidence="13">The sequence shown here is derived from an EMBL/GenBank/DDBJ whole genome shotgun (WGS) entry which is preliminary data.</text>
</comment>
<dbReference type="PROSITE" id="PS00411">
    <property type="entry name" value="KINESIN_MOTOR_1"/>
    <property type="match status" value="1"/>
</dbReference>
<dbReference type="SUPFAM" id="SSF52540">
    <property type="entry name" value="P-loop containing nucleoside triphosphate hydrolases"/>
    <property type="match status" value="1"/>
</dbReference>
<proteinExistence type="inferred from homology"/>
<feature type="compositionally biased region" description="Low complexity" evidence="10">
    <location>
        <begin position="32"/>
        <end position="52"/>
    </location>
</feature>
<feature type="coiled-coil region" evidence="9">
    <location>
        <begin position="1158"/>
        <end position="1185"/>
    </location>
</feature>
<feature type="coiled-coil region" evidence="9">
    <location>
        <begin position="899"/>
        <end position="989"/>
    </location>
</feature>
<dbReference type="PROSITE" id="PS50089">
    <property type="entry name" value="ZF_RING_2"/>
    <property type="match status" value="1"/>
</dbReference>
<dbReference type="GO" id="GO:0005524">
    <property type="term" value="F:ATP binding"/>
    <property type="evidence" value="ECO:0007669"/>
    <property type="project" value="UniProtKB-UniRule"/>
</dbReference>
<dbReference type="InterPro" id="IPR001752">
    <property type="entry name" value="Kinesin_motor_dom"/>
</dbReference>
<protein>
    <submittedName>
        <fullName evidence="13">Uncharacterized protein</fullName>
    </submittedName>
</protein>
<dbReference type="PRINTS" id="PR00380">
    <property type="entry name" value="KINESINHEAVY"/>
</dbReference>
<feature type="region of interest" description="Disordered" evidence="10">
    <location>
        <begin position="538"/>
        <end position="560"/>
    </location>
</feature>
<dbReference type="InterPro" id="IPR027417">
    <property type="entry name" value="P-loop_NTPase"/>
</dbReference>
<keyword evidence="14" id="KW-1185">Reference proteome</keyword>
<evidence type="ECO:0000313" key="14">
    <source>
        <dbReference type="Proteomes" id="UP001605036"/>
    </source>
</evidence>
<evidence type="ECO:0000256" key="8">
    <source>
        <dbReference type="PROSITE-ProRule" id="PRU00283"/>
    </source>
</evidence>
<evidence type="ECO:0000259" key="12">
    <source>
        <dbReference type="PROSITE" id="PS50089"/>
    </source>
</evidence>
<keyword evidence="7" id="KW-0863">Zinc-finger</keyword>
<dbReference type="InterPro" id="IPR001841">
    <property type="entry name" value="Znf_RING"/>
</dbReference>
<feature type="compositionally biased region" description="Low complexity" evidence="10">
    <location>
        <begin position="1"/>
        <end position="12"/>
    </location>
</feature>
<sequence>MASSSSKARTSSPFRFRNKQPASVNGKLPGLPSNHTPSHSSSSSQAGPSPANRSSSLVGRSLTPSRGRTSVTNTHASSITPQRNRISANSISIASAASPITPTSDRTDFLNRAKENVSVTVRFRPLNAREIQRGDEVAWYADGDTTVRSEYNASTAYAFDRVFGPATTTRGVYDIAAQHVVGGAMEGVNGTVFAYGVTSSGKTHTMHGDQKSPGIIPLAVKDVFSIIQETPSREFLLRVSYLEIYNEVINDLLDPAGQNLRVREDAQGTYVEGIKEEVVLSPAHALSLIAAGEEHRHVGSNNFNLLSSRSHTIFTLTVESSARGEGYNEEDVTLSQLNLIDLAGSESSKTETTGLRRKEGSYINKSLLTLGTVIAKLSEGKASHIPYRDSKLTRLLQSSLSGHGRISLICTITPASSNNEETHNTLKFAHRAKRVEIHAAPNRILDEKSLIKKYQKEISSLKQELEQLKRGILEKPYVVTTSQEDLLSLRQQLEAGHLVKQATMQSRLEEEEQAKAALMGRIQRLTKLILVSTKNTIPHTLLPDKPTQRRRHSFGEEELAYLPDKRRELVHFEEDDEAGGTGDHESGEGKGDNGGLDDHSKEEKKTKKRGMLAWFKRGLRNDNLHVSPATSLDNEHSPIGSPGSVNAAFDPTFNFKGSRRNSISRRVDEMLPVADSFPEPTQAGELFSVTVRGRRPPPTGTTMADQMDLLREQFKMIQGEVALCTSSLKRLSEQAANNPDDAQLQSQMQKLKDEIQEKKRQLKLLEQRIGSADALPSTASPLEMSQTISKLTGQLNEKAFELEIKTADNRILQEQLQTKAAEITEMQDTIHSLRSQLSSALEKKVKKGDSSSLVDNTEEAGGWLNTGGLSGELRIVETGSDAGLPTSGSNSREFIDNESINLQSQILQQAAEIEKLKQERTRWQEEREKLKQEKTRLQEEKNCLQLEGQQLADEAAFARELASRAVVELKNLAEEVTKLSYQNAKLSNDLSTAQELAFAARLSPKLKHTANKECQTDQKALLDIPVIDNDRSMNGLLDNMDRWRLDSQPLLDDIKRELKAAKEKEAALELALIEKERKEAELVKKVNEAKQHETDLENDLAGMWVLVAQLKKEKAMAEAGHDPLQDDSRSKGVDDFLLPSTESNVLKVKDTLEQPGILEDIKLQLEQEKRRAQELETVVLHLKSEELDGLDIDSLYELQNVHVEALTKLCQAKQRQQLKLETERLEKERVEKERERERERELQAKMQLDLVPIKGVEHELHEEERNVCKVCFESPTAAVLLPCRHLCLCKTCADVCTECPLCRSAITARIVTYPS</sequence>
<feature type="region of interest" description="Disordered" evidence="10">
    <location>
        <begin position="1"/>
        <end position="84"/>
    </location>
</feature>
<evidence type="ECO:0000256" key="2">
    <source>
        <dbReference type="ARBA" id="ARBA00022701"/>
    </source>
</evidence>
<feature type="coiled-coil region" evidence="9">
    <location>
        <begin position="1213"/>
        <end position="1247"/>
    </location>
</feature>
<comment type="similarity">
    <text evidence="1">Belongs to the TRAFAC class myosin-kinesin ATPase superfamily. Kinesin family. KIN-7 subfamily.</text>
</comment>
<evidence type="ECO:0000256" key="1">
    <source>
        <dbReference type="ARBA" id="ARBA00007310"/>
    </source>
</evidence>
<feature type="binding site" evidence="8">
    <location>
        <begin position="196"/>
        <end position="203"/>
    </location>
    <ligand>
        <name>ATP</name>
        <dbReference type="ChEBI" id="CHEBI:30616"/>
    </ligand>
</feature>
<evidence type="ECO:0000256" key="7">
    <source>
        <dbReference type="PROSITE-ProRule" id="PRU00175"/>
    </source>
</evidence>